<dbReference type="PANTHER" id="PTHR35091">
    <property type="entry name" value="FLAGELLAR PROTEIN FLIL"/>
    <property type="match status" value="1"/>
</dbReference>
<accession>A0ABR7R045</accession>
<evidence type="ECO:0000256" key="3">
    <source>
        <dbReference type="ARBA" id="ARBA00008281"/>
    </source>
</evidence>
<keyword evidence="6 10" id="KW-0812">Transmembrane</keyword>
<protein>
    <recommendedName>
        <fullName evidence="10">Flagellar protein FliL</fullName>
    </recommendedName>
</protein>
<evidence type="ECO:0000256" key="4">
    <source>
        <dbReference type="ARBA" id="ARBA00022475"/>
    </source>
</evidence>
<sequence>MPITPKKVSIFNLILIIISLLSSSAAGYFWYKNQSLIQSHQKSKNKTKIKIEEPSPIPIFLTLKPFTISLPTMKNGYEVNKIIYIGMVLRLANEEQKTVLLEYLPEVRSDILLLLSKQDINQLRDDSGKQQLKELIKSELSRRYDNHQPIEINEVLFTDFIIR</sequence>
<dbReference type="Proteomes" id="UP000651208">
    <property type="component" value="Unassembled WGS sequence"/>
</dbReference>
<comment type="subcellular location">
    <subcellularLocation>
        <location evidence="10">Cell inner membrane</location>
    </subcellularLocation>
    <subcellularLocation>
        <location evidence="2">Cell membrane</location>
        <topology evidence="2">Single-pass membrane protein</topology>
    </subcellularLocation>
</comment>
<keyword evidence="9 10" id="KW-0472">Membrane</keyword>
<evidence type="ECO:0000256" key="6">
    <source>
        <dbReference type="ARBA" id="ARBA00022692"/>
    </source>
</evidence>
<evidence type="ECO:0000256" key="10">
    <source>
        <dbReference type="RuleBase" id="RU364125"/>
    </source>
</evidence>
<evidence type="ECO:0000256" key="8">
    <source>
        <dbReference type="ARBA" id="ARBA00022989"/>
    </source>
</evidence>
<dbReference type="RefSeq" id="WP_187756112.1">
    <property type="nucleotide sequence ID" value="NZ_JABURY010000019.1"/>
</dbReference>
<name>A0ABR7R045_9GAMM</name>
<evidence type="ECO:0000256" key="7">
    <source>
        <dbReference type="ARBA" id="ARBA00022779"/>
    </source>
</evidence>
<evidence type="ECO:0000256" key="5">
    <source>
        <dbReference type="ARBA" id="ARBA00022500"/>
    </source>
</evidence>
<dbReference type="PANTHER" id="PTHR35091:SF2">
    <property type="entry name" value="FLAGELLAR PROTEIN FLIL"/>
    <property type="match status" value="1"/>
</dbReference>
<reference evidence="11 12" key="1">
    <citation type="submission" date="2020-06" db="EMBL/GenBank/DDBJ databases">
        <title>Frischella cerana isolated from Apis cerana gut homogenate.</title>
        <authorList>
            <person name="Wolter L.A."/>
            <person name="Suenami S."/>
            <person name="Miyazaki R."/>
        </authorList>
    </citation>
    <scope>NUCLEOTIDE SEQUENCE [LARGE SCALE GENOMIC DNA]</scope>
    <source>
        <strain evidence="11 12">Ac13</strain>
    </source>
</reference>
<dbReference type="EMBL" id="JABURY010000019">
    <property type="protein sequence ID" value="MBC9131671.1"/>
    <property type="molecule type" value="Genomic_DNA"/>
</dbReference>
<evidence type="ECO:0000256" key="9">
    <source>
        <dbReference type="ARBA" id="ARBA00023136"/>
    </source>
</evidence>
<dbReference type="InterPro" id="IPR005503">
    <property type="entry name" value="FliL"/>
</dbReference>
<keyword evidence="5 10" id="KW-0145">Chemotaxis</keyword>
<keyword evidence="12" id="KW-1185">Reference proteome</keyword>
<evidence type="ECO:0000313" key="11">
    <source>
        <dbReference type="EMBL" id="MBC9131671.1"/>
    </source>
</evidence>
<gene>
    <name evidence="11" type="ORF">FcAc13_10185</name>
</gene>
<keyword evidence="11" id="KW-0282">Flagellum</keyword>
<keyword evidence="7 10" id="KW-0283">Flagellar rotation</keyword>
<keyword evidence="8 10" id="KW-1133">Transmembrane helix</keyword>
<comment type="caution">
    <text evidence="11">The sequence shown here is derived from an EMBL/GenBank/DDBJ whole genome shotgun (WGS) entry which is preliminary data.</text>
</comment>
<keyword evidence="10" id="KW-0997">Cell inner membrane</keyword>
<keyword evidence="4" id="KW-1003">Cell membrane</keyword>
<comment type="function">
    <text evidence="1 10">Controls the rotational direction of flagella during chemotaxis.</text>
</comment>
<evidence type="ECO:0000313" key="12">
    <source>
        <dbReference type="Proteomes" id="UP000651208"/>
    </source>
</evidence>
<evidence type="ECO:0000256" key="2">
    <source>
        <dbReference type="ARBA" id="ARBA00004162"/>
    </source>
</evidence>
<evidence type="ECO:0000256" key="1">
    <source>
        <dbReference type="ARBA" id="ARBA00002254"/>
    </source>
</evidence>
<organism evidence="11 12">
    <name type="scientific">Frischella japonica</name>
    <dbReference type="NCBI Taxonomy" id="2741544"/>
    <lineage>
        <taxon>Bacteria</taxon>
        <taxon>Pseudomonadati</taxon>
        <taxon>Pseudomonadota</taxon>
        <taxon>Gammaproteobacteria</taxon>
        <taxon>Orbales</taxon>
        <taxon>Orbaceae</taxon>
        <taxon>Frischella</taxon>
    </lineage>
</organism>
<proteinExistence type="inferred from homology"/>
<dbReference type="Pfam" id="PF03748">
    <property type="entry name" value="FliL"/>
    <property type="match status" value="1"/>
</dbReference>
<feature type="transmembrane region" description="Helical" evidence="10">
    <location>
        <begin position="12"/>
        <end position="31"/>
    </location>
</feature>
<keyword evidence="11" id="KW-0969">Cilium</keyword>
<comment type="similarity">
    <text evidence="3 10">Belongs to the FliL family.</text>
</comment>
<keyword evidence="11" id="KW-0966">Cell projection</keyword>